<keyword evidence="1" id="KW-0472">Membrane</keyword>
<dbReference type="EMBL" id="SJTG01000003">
    <property type="protein sequence ID" value="TCI09047.1"/>
    <property type="molecule type" value="Genomic_DNA"/>
</dbReference>
<name>A0A4R0YNB8_9GAMM</name>
<evidence type="ECO:0000313" key="2">
    <source>
        <dbReference type="EMBL" id="TCI09047.1"/>
    </source>
</evidence>
<dbReference type="AlphaFoldDB" id="A0A4R0YNB8"/>
<keyword evidence="1" id="KW-0812">Transmembrane</keyword>
<proteinExistence type="predicted"/>
<feature type="transmembrane region" description="Helical" evidence="1">
    <location>
        <begin position="12"/>
        <end position="32"/>
    </location>
</feature>
<accession>A0A4R0YNB8</accession>
<evidence type="ECO:0000256" key="1">
    <source>
        <dbReference type="SAM" id="Phobius"/>
    </source>
</evidence>
<keyword evidence="3" id="KW-1185">Reference proteome</keyword>
<reference evidence="2 3" key="1">
    <citation type="submission" date="2019-02" db="EMBL/GenBank/DDBJ databases">
        <title>Dyella amyloliquefaciens sp. nov., isolated from forest soil.</title>
        <authorList>
            <person name="Gao Z.-H."/>
            <person name="Qiu L.-H."/>
        </authorList>
    </citation>
    <scope>NUCLEOTIDE SEQUENCE [LARGE SCALE GENOMIC DNA]</scope>
    <source>
        <strain evidence="2 3">KACC 12747</strain>
    </source>
</reference>
<evidence type="ECO:0008006" key="4">
    <source>
        <dbReference type="Google" id="ProtNLM"/>
    </source>
</evidence>
<sequence>MSRSVSLPPRHRALVVALLVVAVALGGGAFWWRQHGTGGGSTAQATDGQTSSGKDDSGVSIMLDLAKTAVQEKRLVAPAGSNAYEFYMSVLQLDPSNKVAIDELHETFPAASADVERAINNNELDEAQRELSLLREFDSTNYILSLLGGKLDAQRQIVIRQDEARAAIIQAQQQSAAGGGNF</sequence>
<dbReference type="Proteomes" id="UP000291822">
    <property type="component" value="Unassembled WGS sequence"/>
</dbReference>
<protein>
    <recommendedName>
        <fullName evidence="4">Energy transducer TonB</fullName>
    </recommendedName>
</protein>
<keyword evidence="1" id="KW-1133">Transmembrane helix</keyword>
<organism evidence="2 3">
    <name type="scientific">Dyella soli</name>
    <dbReference type="NCBI Taxonomy" id="522319"/>
    <lineage>
        <taxon>Bacteria</taxon>
        <taxon>Pseudomonadati</taxon>
        <taxon>Pseudomonadota</taxon>
        <taxon>Gammaproteobacteria</taxon>
        <taxon>Lysobacterales</taxon>
        <taxon>Rhodanobacteraceae</taxon>
        <taxon>Dyella</taxon>
    </lineage>
</organism>
<dbReference type="RefSeq" id="WP_131411071.1">
    <property type="nucleotide sequence ID" value="NZ_SJTG01000003.1"/>
</dbReference>
<evidence type="ECO:0000313" key="3">
    <source>
        <dbReference type="Proteomes" id="UP000291822"/>
    </source>
</evidence>
<gene>
    <name evidence="2" type="ORF">EZM97_22670</name>
</gene>
<comment type="caution">
    <text evidence="2">The sequence shown here is derived from an EMBL/GenBank/DDBJ whole genome shotgun (WGS) entry which is preliminary data.</text>
</comment>